<dbReference type="Proteomes" id="UP001271007">
    <property type="component" value="Unassembled WGS sequence"/>
</dbReference>
<keyword evidence="3" id="KW-1185">Reference proteome</keyword>
<sequence length="445" mass="49871">MSLRAIQLAEILDQSSPDELEESETLRNSFRSYFVRGNNNVLVHDLFTSWLQNQPRGAGENPLDSNLNEEEATLTAYFMDQRAHGKGNGKKRRRVGDVKRCVAAVRKLRSATELSPDMFRDLWFSNRKLALNEVVSSRHHRLMAWHTTLEKSTVISESARRVLLMYTHHEIDDLMNDSDRRPTGKGMETKLAAAIREFAELSGTSEDVITRARLDARPYMELMRLFGLGIIFMAGSEARDLWRKITNEELNWVKQYCEEHSADVIDTVQRLQRKATEALLSGFKVYGANEEDFQSSTSLLSKCFERDRRRDCGTSTNDAMNTLATAAAIEAANAGIDRRCVDLGWTGQAAFNADPSTEASNSARAVEPAEGQNDASDQLESSWLQGGLGSVQFPPESSMENQIIDNSRMWFGQTGDWNLEWGDLLQGFVPGFRQGMGPPSGAIVS</sequence>
<protein>
    <submittedName>
        <fullName evidence="2">Uncharacterized protein</fullName>
    </submittedName>
</protein>
<organism evidence="2 3">
    <name type="scientific">Extremus antarcticus</name>
    <dbReference type="NCBI Taxonomy" id="702011"/>
    <lineage>
        <taxon>Eukaryota</taxon>
        <taxon>Fungi</taxon>
        <taxon>Dikarya</taxon>
        <taxon>Ascomycota</taxon>
        <taxon>Pezizomycotina</taxon>
        <taxon>Dothideomycetes</taxon>
        <taxon>Dothideomycetidae</taxon>
        <taxon>Mycosphaerellales</taxon>
        <taxon>Extremaceae</taxon>
        <taxon>Extremus</taxon>
    </lineage>
</organism>
<feature type="region of interest" description="Disordered" evidence="1">
    <location>
        <begin position="352"/>
        <end position="379"/>
    </location>
</feature>
<proteinExistence type="predicted"/>
<accession>A0AAJ0G450</accession>
<dbReference type="AlphaFoldDB" id="A0AAJ0G450"/>
<feature type="compositionally biased region" description="Polar residues" evidence="1">
    <location>
        <begin position="354"/>
        <end position="363"/>
    </location>
</feature>
<comment type="caution">
    <text evidence="2">The sequence shown here is derived from an EMBL/GenBank/DDBJ whole genome shotgun (WGS) entry which is preliminary data.</text>
</comment>
<reference evidence="2" key="1">
    <citation type="submission" date="2023-04" db="EMBL/GenBank/DDBJ databases">
        <title>Black Yeasts Isolated from many extreme environments.</title>
        <authorList>
            <person name="Coleine C."/>
            <person name="Stajich J.E."/>
            <person name="Selbmann L."/>
        </authorList>
    </citation>
    <scope>NUCLEOTIDE SEQUENCE</scope>
    <source>
        <strain evidence="2">CCFEE 5312</strain>
    </source>
</reference>
<dbReference type="EMBL" id="JAWDJX010000187">
    <property type="protein sequence ID" value="KAK3045601.1"/>
    <property type="molecule type" value="Genomic_DNA"/>
</dbReference>
<evidence type="ECO:0000313" key="2">
    <source>
        <dbReference type="EMBL" id="KAK3045601.1"/>
    </source>
</evidence>
<gene>
    <name evidence="2" type="ORF">LTR09_012830</name>
</gene>
<evidence type="ECO:0000256" key="1">
    <source>
        <dbReference type="SAM" id="MobiDB-lite"/>
    </source>
</evidence>
<name>A0AAJ0G450_9PEZI</name>
<evidence type="ECO:0000313" key="3">
    <source>
        <dbReference type="Proteomes" id="UP001271007"/>
    </source>
</evidence>